<feature type="transmembrane region" description="Helical" evidence="1">
    <location>
        <begin position="319"/>
        <end position="342"/>
    </location>
</feature>
<feature type="transmembrane region" description="Helical" evidence="1">
    <location>
        <begin position="187"/>
        <end position="206"/>
    </location>
</feature>
<reference evidence="3 4" key="1">
    <citation type="submission" date="2020-01" db="EMBL/GenBank/DDBJ databases">
        <title>Novel species isolated from a subtropical stream in China.</title>
        <authorList>
            <person name="Lu H."/>
        </authorList>
    </citation>
    <scope>NUCLEOTIDE SEQUENCE [LARGE SCALE GENOMIC DNA]</scope>
    <source>
        <strain evidence="3 4">FT82W</strain>
    </source>
</reference>
<accession>A0A845FXP0</accession>
<evidence type="ECO:0000259" key="2">
    <source>
        <dbReference type="Pfam" id="PF01757"/>
    </source>
</evidence>
<keyword evidence="3" id="KW-0012">Acyltransferase</keyword>
<gene>
    <name evidence="3" type="ORF">GTP91_03955</name>
</gene>
<evidence type="ECO:0000313" key="4">
    <source>
        <dbReference type="Proteomes" id="UP000470302"/>
    </source>
</evidence>
<dbReference type="InterPro" id="IPR002656">
    <property type="entry name" value="Acyl_transf_3_dom"/>
</dbReference>
<keyword evidence="1" id="KW-0472">Membrane</keyword>
<organism evidence="3 4">
    <name type="scientific">Duganella vulcania</name>
    <dbReference type="NCBI Taxonomy" id="2692166"/>
    <lineage>
        <taxon>Bacteria</taxon>
        <taxon>Pseudomonadati</taxon>
        <taxon>Pseudomonadota</taxon>
        <taxon>Betaproteobacteria</taxon>
        <taxon>Burkholderiales</taxon>
        <taxon>Oxalobacteraceae</taxon>
        <taxon>Telluria group</taxon>
        <taxon>Duganella</taxon>
    </lineage>
</organism>
<dbReference type="EMBL" id="WWCW01000007">
    <property type="protein sequence ID" value="MYM86331.1"/>
    <property type="molecule type" value="Genomic_DNA"/>
</dbReference>
<keyword evidence="1" id="KW-0812">Transmembrane</keyword>
<feature type="transmembrane region" description="Helical" evidence="1">
    <location>
        <begin position="251"/>
        <end position="270"/>
    </location>
</feature>
<dbReference type="Pfam" id="PF01757">
    <property type="entry name" value="Acyl_transf_3"/>
    <property type="match status" value="1"/>
</dbReference>
<keyword evidence="3" id="KW-0808">Transferase</keyword>
<feature type="domain" description="Acyltransferase 3" evidence="2">
    <location>
        <begin position="10"/>
        <end position="367"/>
    </location>
</feature>
<feature type="transmembrane region" description="Helical" evidence="1">
    <location>
        <begin position="88"/>
        <end position="109"/>
    </location>
</feature>
<feature type="transmembrane region" description="Helical" evidence="1">
    <location>
        <begin position="354"/>
        <end position="371"/>
    </location>
</feature>
<evidence type="ECO:0000256" key="1">
    <source>
        <dbReference type="SAM" id="Phobius"/>
    </source>
</evidence>
<feature type="transmembrane region" description="Helical" evidence="1">
    <location>
        <begin position="286"/>
        <end position="307"/>
    </location>
</feature>
<dbReference type="GO" id="GO:0016747">
    <property type="term" value="F:acyltransferase activity, transferring groups other than amino-acyl groups"/>
    <property type="evidence" value="ECO:0007669"/>
    <property type="project" value="InterPro"/>
</dbReference>
<proteinExistence type="predicted"/>
<feature type="transmembrane region" description="Helical" evidence="1">
    <location>
        <begin position="226"/>
        <end position="244"/>
    </location>
</feature>
<dbReference type="InterPro" id="IPR050623">
    <property type="entry name" value="Glucan_succinyl_AcylTrfase"/>
</dbReference>
<protein>
    <submittedName>
        <fullName evidence="3">Acyltransferase family protein</fullName>
    </submittedName>
</protein>
<comment type="caution">
    <text evidence="3">The sequence shown here is derived from an EMBL/GenBank/DDBJ whole genome shotgun (WGS) entry which is preliminary data.</text>
</comment>
<dbReference type="RefSeq" id="WP_161095603.1">
    <property type="nucleotide sequence ID" value="NZ_WWCW01000007.1"/>
</dbReference>
<dbReference type="Proteomes" id="UP000470302">
    <property type="component" value="Unassembled WGS sequence"/>
</dbReference>
<dbReference type="AlphaFoldDB" id="A0A845FXP0"/>
<keyword evidence="1" id="KW-1133">Transmembrane helix</keyword>
<sequence>MNTTENNRLYFLDWIRIFAFCVLIFYHTGMYYVSWGWHVKSPYASGAIEPLMLLSSPWRLGLLFMISGVATAFMLQKVRVGALLRQRSWRLLVPLVFGMLAIVPPQSYFEVIEKLNYTGGYGDFMRLYVTGYHGFCKDGGCLDLPTWNHLWFVAYLWTYTMAIGALAALAGTARLRSWSDALGRRLTGWKIVALPVLVLFVARYALAEAFPETHALVNDWYNHAHYFFLFVMGVMLALQNGFWARVDALRWTSLGLWLFSWAVVVCLHSMPESVGDLPIVAQMKPLLRMIFCLGQWAPILAICGFGHRHLAFDSAKRRYLTEAVFPVYILHQTLIVCMAHWLKPVKLAPGTEGAVLVVLTFAISFGVFEVVRRVAVLRPLFGLGRATSQTSAYAPQAPAATAYPAR</sequence>
<dbReference type="PANTHER" id="PTHR36927">
    <property type="entry name" value="BLR4337 PROTEIN"/>
    <property type="match status" value="1"/>
</dbReference>
<feature type="transmembrane region" description="Helical" evidence="1">
    <location>
        <begin position="17"/>
        <end position="37"/>
    </location>
</feature>
<name>A0A845FXP0_9BURK</name>
<evidence type="ECO:0000313" key="3">
    <source>
        <dbReference type="EMBL" id="MYM86331.1"/>
    </source>
</evidence>
<feature type="transmembrane region" description="Helical" evidence="1">
    <location>
        <begin position="152"/>
        <end position="175"/>
    </location>
</feature>
<dbReference type="PANTHER" id="PTHR36927:SF3">
    <property type="entry name" value="GLUCANS BIOSYNTHESIS PROTEIN C"/>
    <property type="match status" value="1"/>
</dbReference>
<feature type="transmembrane region" description="Helical" evidence="1">
    <location>
        <begin position="57"/>
        <end position="76"/>
    </location>
</feature>